<evidence type="ECO:0000313" key="2">
    <source>
        <dbReference type="Proteomes" id="UP000266861"/>
    </source>
</evidence>
<dbReference type="AlphaFoldDB" id="A0A397FY74"/>
<protein>
    <submittedName>
        <fullName evidence="1">Uncharacterized protein</fullName>
    </submittedName>
</protein>
<name>A0A397FY74_9GLOM</name>
<dbReference type="EMBL" id="PQFF01000629">
    <property type="protein sequence ID" value="RHZ43712.1"/>
    <property type="molecule type" value="Genomic_DNA"/>
</dbReference>
<gene>
    <name evidence="1" type="ORF">Glove_880g1</name>
</gene>
<accession>A0A397FY74</accession>
<keyword evidence="2" id="KW-1185">Reference proteome</keyword>
<proteinExistence type="predicted"/>
<comment type="caution">
    <text evidence="1">The sequence shown here is derived from an EMBL/GenBank/DDBJ whole genome shotgun (WGS) entry which is preliminary data.</text>
</comment>
<sequence>MIKGKFNPKRAKQNGEMDSVVIPTETVLTGVSDTVEVVGVVGEETGELGKWTFEEVQEENKN</sequence>
<dbReference type="Proteomes" id="UP000266861">
    <property type="component" value="Unassembled WGS sequence"/>
</dbReference>
<evidence type="ECO:0000313" key="1">
    <source>
        <dbReference type="EMBL" id="RHZ43712.1"/>
    </source>
</evidence>
<reference evidence="1 2" key="1">
    <citation type="submission" date="2018-08" db="EMBL/GenBank/DDBJ databases">
        <title>Genome and evolution of the arbuscular mycorrhizal fungus Diversispora epigaea (formerly Glomus versiforme) and its bacterial endosymbionts.</title>
        <authorList>
            <person name="Sun X."/>
            <person name="Fei Z."/>
            <person name="Harrison M."/>
        </authorList>
    </citation>
    <scope>NUCLEOTIDE SEQUENCE [LARGE SCALE GENOMIC DNA]</scope>
    <source>
        <strain evidence="1 2">IT104</strain>
    </source>
</reference>
<organism evidence="1 2">
    <name type="scientific">Diversispora epigaea</name>
    <dbReference type="NCBI Taxonomy" id="1348612"/>
    <lineage>
        <taxon>Eukaryota</taxon>
        <taxon>Fungi</taxon>
        <taxon>Fungi incertae sedis</taxon>
        <taxon>Mucoromycota</taxon>
        <taxon>Glomeromycotina</taxon>
        <taxon>Glomeromycetes</taxon>
        <taxon>Diversisporales</taxon>
        <taxon>Diversisporaceae</taxon>
        <taxon>Diversispora</taxon>
    </lineage>
</organism>